<comment type="caution">
    <text evidence="3">The sequence shown here is derived from an EMBL/GenBank/DDBJ whole genome shotgun (WGS) entry which is preliminary data.</text>
</comment>
<reference evidence="3 4" key="1">
    <citation type="submission" date="2017-03" db="EMBL/GenBank/DDBJ databases">
        <title>Genome sequence of Methanobrevibacter thaueri.</title>
        <authorList>
            <person name="Poehlein A."/>
            <person name="Seedorf H."/>
            <person name="Daniel R."/>
        </authorList>
    </citation>
    <scope>NUCLEOTIDE SEQUENCE [LARGE SCALE GENOMIC DNA]</scope>
    <source>
        <strain evidence="3 4">DSM 11995</strain>
    </source>
</reference>
<keyword evidence="4" id="KW-1185">Reference proteome</keyword>
<feature type="transmembrane region" description="Helical" evidence="1">
    <location>
        <begin position="169"/>
        <end position="187"/>
    </location>
</feature>
<feature type="transmembrane region" description="Helical" evidence="1">
    <location>
        <begin position="41"/>
        <end position="57"/>
    </location>
</feature>
<keyword evidence="1" id="KW-0472">Membrane</keyword>
<accession>A0A315XKA1</accession>
<dbReference type="PANTHER" id="PTHR36435:SF1">
    <property type="entry name" value="CAAX AMINO TERMINAL PROTEASE FAMILY PROTEIN"/>
    <property type="match status" value="1"/>
</dbReference>
<name>A0A315XKA1_9EURY</name>
<dbReference type="InterPro" id="IPR003675">
    <property type="entry name" value="Rce1/LyrA-like_dom"/>
</dbReference>
<dbReference type="GO" id="GO:0080120">
    <property type="term" value="P:CAAX-box protein maturation"/>
    <property type="evidence" value="ECO:0007669"/>
    <property type="project" value="UniProtKB-ARBA"/>
</dbReference>
<dbReference type="PANTHER" id="PTHR36435">
    <property type="entry name" value="SLR1288 PROTEIN"/>
    <property type="match status" value="1"/>
</dbReference>
<evidence type="ECO:0000313" key="3">
    <source>
        <dbReference type="EMBL" id="PWB85454.1"/>
    </source>
</evidence>
<dbReference type="Pfam" id="PF02517">
    <property type="entry name" value="Rce1-like"/>
    <property type="match status" value="1"/>
</dbReference>
<feature type="transmembrane region" description="Helical" evidence="1">
    <location>
        <begin position="142"/>
        <end position="163"/>
    </location>
</feature>
<feature type="transmembrane region" description="Helical" evidence="1">
    <location>
        <begin position="107"/>
        <end position="130"/>
    </location>
</feature>
<dbReference type="EMBL" id="MZGS01000027">
    <property type="protein sequence ID" value="PWB85454.1"/>
    <property type="molecule type" value="Genomic_DNA"/>
</dbReference>
<organism evidence="3 4">
    <name type="scientific">Methanobrevibacter thaueri</name>
    <dbReference type="NCBI Taxonomy" id="190975"/>
    <lineage>
        <taxon>Archaea</taxon>
        <taxon>Methanobacteriati</taxon>
        <taxon>Methanobacteriota</taxon>
        <taxon>Methanomada group</taxon>
        <taxon>Methanobacteria</taxon>
        <taxon>Methanobacteriales</taxon>
        <taxon>Methanobacteriaceae</taxon>
        <taxon>Methanobrevibacter</taxon>
    </lineage>
</organism>
<dbReference type="AlphaFoldDB" id="A0A315XKA1"/>
<feature type="transmembrane region" description="Helical" evidence="1">
    <location>
        <begin position="224"/>
        <end position="245"/>
    </location>
</feature>
<dbReference type="GO" id="GO:0006508">
    <property type="term" value="P:proteolysis"/>
    <property type="evidence" value="ECO:0007669"/>
    <property type="project" value="UniProtKB-KW"/>
</dbReference>
<dbReference type="GO" id="GO:0004175">
    <property type="term" value="F:endopeptidase activity"/>
    <property type="evidence" value="ECO:0007669"/>
    <property type="project" value="UniProtKB-ARBA"/>
</dbReference>
<sequence>MSLFNEKLKVIPLKEVLSIFILLFLVQYFLNTLNIVQLDSIWIYILLIFYIIFKLDFTFPDKDDYLEVLSADVLKQVVLLVILNVFISYGFLYLSHALLNLVPSLNFLFGSSTASNSIMTLSLVATIIVSPVAEELIFRGIFLNRLQVIIPPLFAVLVSSLLFASLHSYGSIISAFIFAICMAILYLKTENILIPIFAHFLNNLLAEIIVRADVNSLLFTNDVVIGAMSILAVISFVLLFKSIILELNSIK</sequence>
<evidence type="ECO:0000259" key="2">
    <source>
        <dbReference type="Pfam" id="PF02517"/>
    </source>
</evidence>
<proteinExistence type="predicted"/>
<evidence type="ECO:0000256" key="1">
    <source>
        <dbReference type="SAM" id="Phobius"/>
    </source>
</evidence>
<keyword evidence="1" id="KW-1133">Transmembrane helix</keyword>
<feature type="domain" description="CAAX prenyl protease 2/Lysostaphin resistance protein A-like" evidence="2">
    <location>
        <begin position="120"/>
        <end position="205"/>
    </location>
</feature>
<feature type="transmembrane region" description="Helical" evidence="1">
    <location>
        <begin position="77"/>
        <end position="95"/>
    </location>
</feature>
<protein>
    <submittedName>
        <fullName evidence="3">CAAX amino terminal protease self-immunity</fullName>
    </submittedName>
</protein>
<dbReference type="Proteomes" id="UP000251717">
    <property type="component" value="Unassembled WGS sequence"/>
</dbReference>
<keyword evidence="3" id="KW-0645">Protease</keyword>
<keyword evidence="1" id="KW-0812">Transmembrane</keyword>
<dbReference type="InterPro" id="IPR052710">
    <property type="entry name" value="CAAX_protease"/>
</dbReference>
<evidence type="ECO:0000313" key="4">
    <source>
        <dbReference type="Proteomes" id="UP000251717"/>
    </source>
</evidence>
<feature type="transmembrane region" description="Helical" evidence="1">
    <location>
        <begin position="12"/>
        <end position="29"/>
    </location>
</feature>
<keyword evidence="3" id="KW-0378">Hydrolase</keyword>
<gene>
    <name evidence="3" type="ORF">MBBTH_17170</name>
</gene>